<dbReference type="EMBL" id="RWGY01000039">
    <property type="protein sequence ID" value="TVU11741.1"/>
    <property type="molecule type" value="Genomic_DNA"/>
</dbReference>
<keyword evidence="2" id="KW-1185">Reference proteome</keyword>
<name>A0A5J9TM42_9POAL</name>
<dbReference type="Gramene" id="TVU11741">
    <property type="protein sequence ID" value="TVU11741"/>
    <property type="gene ID" value="EJB05_45343"/>
</dbReference>
<dbReference type="OrthoDB" id="1692427at2759"/>
<proteinExistence type="predicted"/>
<organism evidence="1 2">
    <name type="scientific">Eragrostis curvula</name>
    <name type="common">weeping love grass</name>
    <dbReference type="NCBI Taxonomy" id="38414"/>
    <lineage>
        <taxon>Eukaryota</taxon>
        <taxon>Viridiplantae</taxon>
        <taxon>Streptophyta</taxon>
        <taxon>Embryophyta</taxon>
        <taxon>Tracheophyta</taxon>
        <taxon>Spermatophyta</taxon>
        <taxon>Magnoliopsida</taxon>
        <taxon>Liliopsida</taxon>
        <taxon>Poales</taxon>
        <taxon>Poaceae</taxon>
        <taxon>PACMAD clade</taxon>
        <taxon>Chloridoideae</taxon>
        <taxon>Eragrostideae</taxon>
        <taxon>Eragrostidinae</taxon>
        <taxon>Eragrostis</taxon>
    </lineage>
</organism>
<feature type="non-terminal residue" evidence="1">
    <location>
        <position position="148"/>
    </location>
</feature>
<gene>
    <name evidence="1" type="ORF">EJB05_45343</name>
</gene>
<evidence type="ECO:0000313" key="2">
    <source>
        <dbReference type="Proteomes" id="UP000324897"/>
    </source>
</evidence>
<dbReference type="Proteomes" id="UP000324897">
    <property type="component" value="Chromosome 3"/>
</dbReference>
<reference evidence="1 2" key="1">
    <citation type="journal article" date="2019" name="Sci. Rep.">
        <title>A high-quality genome of Eragrostis curvula grass provides insights into Poaceae evolution and supports new strategies to enhance forage quality.</title>
        <authorList>
            <person name="Carballo J."/>
            <person name="Santos B.A.C.M."/>
            <person name="Zappacosta D."/>
            <person name="Garbus I."/>
            <person name="Selva J.P."/>
            <person name="Gallo C.A."/>
            <person name="Diaz A."/>
            <person name="Albertini E."/>
            <person name="Caccamo M."/>
            <person name="Echenique V."/>
        </authorList>
    </citation>
    <scope>NUCLEOTIDE SEQUENCE [LARGE SCALE GENOMIC DNA]</scope>
    <source>
        <strain evidence="2">cv. Victoria</strain>
        <tissue evidence="1">Leaf</tissue>
    </source>
</reference>
<accession>A0A5J9TM42</accession>
<comment type="caution">
    <text evidence="1">The sequence shown here is derived from an EMBL/GenBank/DDBJ whole genome shotgun (WGS) entry which is preliminary data.</text>
</comment>
<sequence>MAINVTAKDMVIDIAIERVQGLISFLSKYREIGFSQGMEAATEVALEMDIDIVFRNKRKSKGNDNLMRPLMMNLLPHNLHKNHLDLLSSDKNSTINIEYALKNGEHSDIYGIELFVELKLIREFIKESMGPLGILKYLIAASSIQFCS</sequence>
<protein>
    <submittedName>
        <fullName evidence="1">Uncharacterized protein</fullName>
    </submittedName>
</protein>
<evidence type="ECO:0000313" key="1">
    <source>
        <dbReference type="EMBL" id="TVU11741.1"/>
    </source>
</evidence>
<dbReference type="AlphaFoldDB" id="A0A5J9TM42"/>